<feature type="transmembrane region" description="Helical" evidence="7">
    <location>
        <begin position="351"/>
        <end position="373"/>
    </location>
</feature>
<dbReference type="AlphaFoldDB" id="A0A2X1BUT1"/>
<feature type="transmembrane region" description="Helical" evidence="7">
    <location>
        <begin position="292"/>
        <end position="314"/>
    </location>
</feature>
<dbReference type="InterPro" id="IPR020846">
    <property type="entry name" value="MFS_dom"/>
</dbReference>
<feature type="transmembrane region" description="Helical" evidence="7">
    <location>
        <begin position="326"/>
        <end position="345"/>
    </location>
</feature>
<dbReference type="InterPro" id="IPR011701">
    <property type="entry name" value="MFS"/>
</dbReference>
<protein>
    <submittedName>
        <fullName evidence="9">Efflux transporter</fullName>
    </submittedName>
</protein>
<organism evidence="9 10">
    <name type="scientific">Lysinibacillus capsici</name>
    <dbReference type="NCBI Taxonomy" id="2115968"/>
    <lineage>
        <taxon>Bacteria</taxon>
        <taxon>Bacillati</taxon>
        <taxon>Bacillota</taxon>
        <taxon>Bacilli</taxon>
        <taxon>Bacillales</taxon>
        <taxon>Bacillaceae</taxon>
        <taxon>Lysinibacillus</taxon>
    </lineage>
</organism>
<keyword evidence="6 7" id="KW-0472">Membrane</keyword>
<keyword evidence="4 7" id="KW-0812">Transmembrane</keyword>
<name>A0A2X1BUT1_9BACI</name>
<evidence type="ECO:0000256" key="4">
    <source>
        <dbReference type="ARBA" id="ARBA00022692"/>
    </source>
</evidence>
<dbReference type="InterPro" id="IPR004638">
    <property type="entry name" value="EmrB-like"/>
</dbReference>
<dbReference type="NCBIfam" id="TIGR00711">
    <property type="entry name" value="efflux_EmrB"/>
    <property type="match status" value="1"/>
</dbReference>
<feature type="transmembrane region" description="Helical" evidence="7">
    <location>
        <begin position="193"/>
        <end position="212"/>
    </location>
</feature>
<dbReference type="Gene3D" id="1.20.1250.20">
    <property type="entry name" value="MFS general substrate transporter like domains"/>
    <property type="match status" value="1"/>
</dbReference>
<dbReference type="CDD" id="cd17503">
    <property type="entry name" value="MFS_LmrB_MDR_like"/>
    <property type="match status" value="1"/>
</dbReference>
<evidence type="ECO:0000256" key="6">
    <source>
        <dbReference type="ARBA" id="ARBA00023136"/>
    </source>
</evidence>
<dbReference type="PRINTS" id="PR01036">
    <property type="entry name" value="TCRTETB"/>
</dbReference>
<evidence type="ECO:0000256" key="7">
    <source>
        <dbReference type="SAM" id="Phobius"/>
    </source>
</evidence>
<evidence type="ECO:0000256" key="3">
    <source>
        <dbReference type="ARBA" id="ARBA00022475"/>
    </source>
</evidence>
<reference evidence="9 10" key="1">
    <citation type="submission" date="2018-06" db="EMBL/GenBank/DDBJ databases">
        <authorList>
            <consortium name="Pathogen Informatics"/>
            <person name="Doyle S."/>
        </authorList>
    </citation>
    <scope>NUCLEOTIDE SEQUENCE [LARGE SCALE GENOMIC DNA]</scope>
    <source>
        <strain evidence="9 10">NCTC7582</strain>
    </source>
</reference>
<evidence type="ECO:0000256" key="5">
    <source>
        <dbReference type="ARBA" id="ARBA00022989"/>
    </source>
</evidence>
<feature type="transmembrane region" description="Helical" evidence="7">
    <location>
        <begin position="394"/>
        <end position="414"/>
    </location>
</feature>
<dbReference type="PANTHER" id="PTHR42718">
    <property type="entry name" value="MAJOR FACILITATOR SUPERFAMILY MULTIDRUG TRANSPORTER MFSC"/>
    <property type="match status" value="1"/>
</dbReference>
<dbReference type="InterPro" id="IPR036259">
    <property type="entry name" value="MFS_trans_sf"/>
</dbReference>
<evidence type="ECO:0000256" key="1">
    <source>
        <dbReference type="ARBA" id="ARBA00004651"/>
    </source>
</evidence>
<feature type="transmembrane region" description="Helical" evidence="7">
    <location>
        <begin position="97"/>
        <end position="120"/>
    </location>
</feature>
<accession>A0A2X1BUT1</accession>
<dbReference type="Gene3D" id="1.20.1720.10">
    <property type="entry name" value="Multidrug resistance protein D"/>
    <property type="match status" value="1"/>
</dbReference>
<feature type="transmembrane region" description="Helical" evidence="7">
    <location>
        <begin position="132"/>
        <end position="154"/>
    </location>
</feature>
<dbReference type="EMBL" id="UAQE01000004">
    <property type="protein sequence ID" value="SPU38396.1"/>
    <property type="molecule type" value="Genomic_DNA"/>
</dbReference>
<dbReference type="Proteomes" id="UP000251431">
    <property type="component" value="Unassembled WGS sequence"/>
</dbReference>
<dbReference type="SUPFAM" id="SSF103473">
    <property type="entry name" value="MFS general substrate transporter"/>
    <property type="match status" value="1"/>
</dbReference>
<evidence type="ECO:0000313" key="9">
    <source>
        <dbReference type="EMBL" id="SPU38396.1"/>
    </source>
</evidence>
<feature type="domain" description="Major facilitator superfamily (MFS) profile" evidence="8">
    <location>
        <begin position="8"/>
        <end position="457"/>
    </location>
</feature>
<evidence type="ECO:0000313" key="10">
    <source>
        <dbReference type="Proteomes" id="UP000251431"/>
    </source>
</evidence>
<sequence length="459" mass="49335">MKEKRNVIVAILLSAAFVSILNQTLLLIAMPPIMEDFKIHANLAQWLTTVYLLTNGILIPITAFLIGRFSNRLLLIVALTLFSIGTFLGAFAPTFTILLLARIIQAAGAGVIMPLMQTILLTMYPKEKRGSIMGLAGLVTGFAPAVGPTLSGWILEHLTWRHLFFTVLPVSVIVLTVATIFMKNVTTTKEGKLDALSIVFSSLGWGGLLYGFSIAGTAGFQSMQVVVTLGMGGTMLALFIRRQLRLPKPMLEFRVFQSTMFSITTFLSSLVYAIMIGTQILLTFYIQNVRQLSALETGLVLLIGALVMGFMSPVTGKIFDKVGGKGLALVGFTCIFIGTSLLIAISMNTNLLLLAGVFTMISFGISMIMMPLTTAGMNALPTHLMAHATAMTSTLRMVGGALVTALLVTIMSTVTTLQHELGEADAMLNGIRTAFIATTILSSIGLLLSLYVRKGPSTH</sequence>
<dbReference type="PANTHER" id="PTHR42718:SF24">
    <property type="entry name" value="MAJOR FACILITATOR SUPERFAMILY (MFS) PROFILE DOMAIN-CONTAINING PROTEIN"/>
    <property type="match status" value="1"/>
</dbReference>
<proteinExistence type="predicted"/>
<evidence type="ECO:0000256" key="2">
    <source>
        <dbReference type="ARBA" id="ARBA00022448"/>
    </source>
</evidence>
<dbReference type="RefSeq" id="WP_112118363.1">
    <property type="nucleotide sequence ID" value="NZ_UAQE01000004.1"/>
</dbReference>
<keyword evidence="5 7" id="KW-1133">Transmembrane helix</keyword>
<feature type="transmembrane region" description="Helical" evidence="7">
    <location>
        <begin position="434"/>
        <end position="452"/>
    </location>
</feature>
<keyword evidence="2" id="KW-0813">Transport</keyword>
<dbReference type="PROSITE" id="PS50850">
    <property type="entry name" value="MFS"/>
    <property type="match status" value="1"/>
</dbReference>
<feature type="transmembrane region" description="Helical" evidence="7">
    <location>
        <begin position="218"/>
        <end position="240"/>
    </location>
</feature>
<dbReference type="Pfam" id="PF07690">
    <property type="entry name" value="MFS_1"/>
    <property type="match status" value="1"/>
</dbReference>
<gene>
    <name evidence="9" type="primary">ycnB</name>
    <name evidence="9" type="ORF">NCTC7582_04355</name>
</gene>
<feature type="transmembrane region" description="Helical" evidence="7">
    <location>
        <begin position="160"/>
        <end position="181"/>
    </location>
</feature>
<evidence type="ECO:0000259" key="8">
    <source>
        <dbReference type="PROSITE" id="PS50850"/>
    </source>
</evidence>
<feature type="transmembrane region" description="Helical" evidence="7">
    <location>
        <begin position="73"/>
        <end position="91"/>
    </location>
</feature>
<comment type="subcellular location">
    <subcellularLocation>
        <location evidence="1">Cell membrane</location>
        <topology evidence="1">Multi-pass membrane protein</topology>
    </subcellularLocation>
</comment>
<dbReference type="GO" id="GO:0005886">
    <property type="term" value="C:plasma membrane"/>
    <property type="evidence" value="ECO:0007669"/>
    <property type="project" value="UniProtKB-SubCell"/>
</dbReference>
<dbReference type="GO" id="GO:0022857">
    <property type="term" value="F:transmembrane transporter activity"/>
    <property type="evidence" value="ECO:0007669"/>
    <property type="project" value="InterPro"/>
</dbReference>
<feature type="transmembrane region" description="Helical" evidence="7">
    <location>
        <begin position="261"/>
        <end position="286"/>
    </location>
</feature>
<feature type="transmembrane region" description="Helical" evidence="7">
    <location>
        <begin position="7"/>
        <end position="31"/>
    </location>
</feature>
<feature type="transmembrane region" description="Helical" evidence="7">
    <location>
        <begin position="43"/>
        <end position="66"/>
    </location>
</feature>
<keyword evidence="3" id="KW-1003">Cell membrane</keyword>